<gene>
    <name evidence="2" type="ORF">IDH44_06255</name>
</gene>
<name>A0A927GRK9_9BACL</name>
<evidence type="ECO:0000313" key="3">
    <source>
        <dbReference type="Proteomes" id="UP000621560"/>
    </source>
</evidence>
<evidence type="ECO:0000256" key="1">
    <source>
        <dbReference type="SAM" id="MobiDB-lite"/>
    </source>
</evidence>
<comment type="caution">
    <text evidence="2">The sequence shown here is derived from an EMBL/GenBank/DDBJ whole genome shotgun (WGS) entry which is preliminary data.</text>
</comment>
<dbReference type="EMBL" id="JACXIZ010000012">
    <property type="protein sequence ID" value="MBD2844787.1"/>
    <property type="molecule type" value="Genomic_DNA"/>
</dbReference>
<keyword evidence="3" id="KW-1185">Reference proteome</keyword>
<protein>
    <submittedName>
        <fullName evidence="2">Uncharacterized protein</fullName>
    </submittedName>
</protein>
<proteinExistence type="predicted"/>
<sequence length="125" mass="13741">MSEEIQIGRGPSGRDVQTAYRRYGAMLLRIAVVCLGSRVDAEEAVLDRIVPDPELTERLERRLREREQAKDGRSRRRRISGSCRSAAPPIDCAHVVGRGDAGRLAEDAAIASKRKASKLEACGIL</sequence>
<evidence type="ECO:0000313" key="2">
    <source>
        <dbReference type="EMBL" id="MBD2844787.1"/>
    </source>
</evidence>
<reference evidence="2" key="1">
    <citation type="submission" date="2020-09" db="EMBL/GenBank/DDBJ databases">
        <title>A novel bacterium of genus Paenibacillus, isolated from South China Sea.</title>
        <authorList>
            <person name="Huang H."/>
            <person name="Mo K."/>
            <person name="Hu Y."/>
        </authorList>
    </citation>
    <scope>NUCLEOTIDE SEQUENCE</scope>
    <source>
        <strain evidence="2">IB182496</strain>
    </source>
</reference>
<dbReference type="Proteomes" id="UP000621560">
    <property type="component" value="Unassembled WGS sequence"/>
</dbReference>
<accession>A0A927GRK9</accession>
<organism evidence="2 3">
    <name type="scientific">Paenibacillus sabuli</name>
    <dbReference type="NCBI Taxonomy" id="2772509"/>
    <lineage>
        <taxon>Bacteria</taxon>
        <taxon>Bacillati</taxon>
        <taxon>Bacillota</taxon>
        <taxon>Bacilli</taxon>
        <taxon>Bacillales</taxon>
        <taxon>Paenibacillaceae</taxon>
        <taxon>Paenibacillus</taxon>
    </lineage>
</organism>
<feature type="region of interest" description="Disordered" evidence="1">
    <location>
        <begin position="65"/>
        <end position="86"/>
    </location>
</feature>
<dbReference type="RefSeq" id="WP_190915788.1">
    <property type="nucleotide sequence ID" value="NZ_JACXIZ010000012.1"/>
</dbReference>
<dbReference type="AlphaFoldDB" id="A0A927GRK9"/>